<dbReference type="PROSITE" id="PS50088">
    <property type="entry name" value="ANK_REPEAT"/>
    <property type="match status" value="2"/>
</dbReference>
<keyword evidence="2" id="KW-0677">Repeat</keyword>
<dbReference type="PANTHER" id="PTHR43828:SF15">
    <property type="entry name" value="TRANSCRIPTION FACTOR MBP1"/>
    <property type="match status" value="1"/>
</dbReference>
<comment type="subcellular location">
    <subcellularLocation>
        <location evidence="1">Nucleus</location>
    </subcellularLocation>
</comment>
<evidence type="ECO:0000256" key="5">
    <source>
        <dbReference type="ARBA" id="ARBA00023242"/>
    </source>
</evidence>
<reference evidence="10" key="1">
    <citation type="journal article" date="2012" name="PLoS Genet.">
        <title>Comparative analysis of the genomes of two field isolates of the rice blast fungus Magnaporthe oryzae.</title>
        <authorList>
            <person name="Xue M."/>
            <person name="Yang J."/>
            <person name="Li Z."/>
            <person name="Hu S."/>
            <person name="Yao N."/>
            <person name="Dean R.A."/>
            <person name="Zhao W."/>
            <person name="Shen M."/>
            <person name="Zhang H."/>
            <person name="Li C."/>
            <person name="Liu L."/>
            <person name="Cao L."/>
            <person name="Xu X."/>
            <person name="Xing Y."/>
            <person name="Hsiang T."/>
            <person name="Zhang Z."/>
            <person name="Xu J.R."/>
            <person name="Peng Y.L."/>
        </authorList>
    </citation>
    <scope>NUCLEOTIDE SEQUENCE</scope>
    <source>
        <strain evidence="10">Y34</strain>
    </source>
</reference>
<keyword evidence="5" id="KW-0539">Nucleus</keyword>
<organism evidence="10">
    <name type="scientific">Pyricularia oryzae (strain Y34)</name>
    <name type="common">Rice blast fungus</name>
    <name type="synonym">Magnaporthe oryzae</name>
    <dbReference type="NCBI Taxonomy" id="1143189"/>
    <lineage>
        <taxon>Eukaryota</taxon>
        <taxon>Fungi</taxon>
        <taxon>Dikarya</taxon>
        <taxon>Ascomycota</taxon>
        <taxon>Pezizomycotina</taxon>
        <taxon>Sordariomycetes</taxon>
        <taxon>Sordariomycetidae</taxon>
        <taxon>Magnaporthales</taxon>
        <taxon>Pyriculariaceae</taxon>
        <taxon>Pyricularia</taxon>
    </lineage>
</organism>
<evidence type="ECO:0000256" key="7">
    <source>
        <dbReference type="PROSITE-ProRule" id="PRU00023"/>
    </source>
</evidence>
<dbReference type="Pfam" id="PF04383">
    <property type="entry name" value="KilA-N"/>
    <property type="match status" value="1"/>
</dbReference>
<evidence type="ECO:0000259" key="9">
    <source>
        <dbReference type="PROSITE" id="PS51299"/>
    </source>
</evidence>
<dbReference type="FunFam" id="3.10.260.10:FF:000001">
    <property type="entry name" value="APSES transcription factor (MbpA)"/>
    <property type="match status" value="1"/>
</dbReference>
<dbReference type="EMBL" id="JH793599">
    <property type="protein sequence ID" value="ELQ36861.1"/>
    <property type="molecule type" value="Genomic_DNA"/>
</dbReference>
<feature type="repeat" description="ANK" evidence="7">
    <location>
        <begin position="349"/>
        <end position="381"/>
    </location>
</feature>
<evidence type="ECO:0000256" key="3">
    <source>
        <dbReference type="ARBA" id="ARBA00022969"/>
    </source>
</evidence>
<dbReference type="SUPFAM" id="SSF48403">
    <property type="entry name" value="Ankyrin repeat"/>
    <property type="match status" value="1"/>
</dbReference>
<feature type="region of interest" description="Disordered" evidence="8">
    <location>
        <begin position="276"/>
        <end position="306"/>
    </location>
</feature>
<dbReference type="GO" id="GO:0003677">
    <property type="term" value="F:DNA binding"/>
    <property type="evidence" value="ECO:0007669"/>
    <property type="project" value="InterPro"/>
</dbReference>
<gene>
    <name evidence="10" type="ORF">OOU_Y34scaffold00628g4</name>
</gene>
<dbReference type="Pfam" id="PF12796">
    <property type="entry name" value="Ank_2"/>
    <property type="match status" value="2"/>
</dbReference>
<feature type="region of interest" description="Disordered" evidence="8">
    <location>
        <begin position="195"/>
        <end position="250"/>
    </location>
</feature>
<feature type="domain" description="HTH APSES-type" evidence="9">
    <location>
        <begin position="98"/>
        <end position="207"/>
    </location>
</feature>
<keyword evidence="4 7" id="KW-0040">ANK repeat</keyword>
<protein>
    <submittedName>
        <fullName evidence="10">Transcription factor MBP1</fullName>
    </submittedName>
</protein>
<dbReference type="InterPro" id="IPR036770">
    <property type="entry name" value="Ankyrin_rpt-contain_sf"/>
</dbReference>
<accession>A0AA97NV07</accession>
<dbReference type="GO" id="GO:0030907">
    <property type="term" value="C:MBF transcription complex"/>
    <property type="evidence" value="ECO:0007669"/>
    <property type="project" value="TreeGrafter"/>
</dbReference>
<keyword evidence="6" id="KW-0183">Conidiation</keyword>
<dbReference type="InterPro" id="IPR018004">
    <property type="entry name" value="KilA/APSES_HTH"/>
</dbReference>
<keyword evidence="3" id="KW-0749">Sporulation</keyword>
<evidence type="ECO:0000256" key="2">
    <source>
        <dbReference type="ARBA" id="ARBA00022737"/>
    </source>
</evidence>
<feature type="repeat" description="ANK" evidence="7">
    <location>
        <begin position="472"/>
        <end position="504"/>
    </location>
</feature>
<name>A0AA97NV07_PYRO3</name>
<dbReference type="SUPFAM" id="SSF54616">
    <property type="entry name" value="DNA-binding domain of Mlu1-box binding protein MBP1"/>
    <property type="match status" value="1"/>
</dbReference>
<evidence type="ECO:0000256" key="1">
    <source>
        <dbReference type="ARBA" id="ARBA00004123"/>
    </source>
</evidence>
<dbReference type="InterPro" id="IPR036887">
    <property type="entry name" value="HTH_APSES_sf"/>
</dbReference>
<proteinExistence type="predicted"/>
<evidence type="ECO:0000256" key="6">
    <source>
        <dbReference type="ARBA" id="ARBA00023321"/>
    </source>
</evidence>
<dbReference type="PROSITE" id="PS50297">
    <property type="entry name" value="ANK_REP_REGION"/>
    <property type="match status" value="2"/>
</dbReference>
<dbReference type="GO" id="GO:0048315">
    <property type="term" value="P:conidium formation"/>
    <property type="evidence" value="ECO:0007669"/>
    <property type="project" value="UniProtKB-KW"/>
</dbReference>
<dbReference type="InterPro" id="IPR003163">
    <property type="entry name" value="Tscrpt_reg_HTH_APSES-type"/>
</dbReference>
<dbReference type="SMART" id="SM01252">
    <property type="entry name" value="KilA-N"/>
    <property type="match status" value="1"/>
</dbReference>
<dbReference type="Gene3D" id="1.25.40.20">
    <property type="entry name" value="Ankyrin repeat-containing domain"/>
    <property type="match status" value="1"/>
</dbReference>
<dbReference type="SMART" id="SM00248">
    <property type="entry name" value="ANK"/>
    <property type="match status" value="3"/>
</dbReference>
<dbReference type="GO" id="GO:0001228">
    <property type="term" value="F:DNA-binding transcription activator activity, RNA polymerase II-specific"/>
    <property type="evidence" value="ECO:0007669"/>
    <property type="project" value="UniProtKB-ARBA"/>
</dbReference>
<dbReference type="PROSITE" id="PS51299">
    <property type="entry name" value="HTH_APSES"/>
    <property type="match status" value="1"/>
</dbReference>
<feature type="compositionally biased region" description="Polar residues" evidence="8">
    <location>
        <begin position="766"/>
        <end position="779"/>
    </location>
</feature>
<evidence type="ECO:0000256" key="4">
    <source>
        <dbReference type="ARBA" id="ARBA00023043"/>
    </source>
</evidence>
<evidence type="ECO:0000256" key="8">
    <source>
        <dbReference type="SAM" id="MobiDB-lite"/>
    </source>
</evidence>
<dbReference type="InterPro" id="IPR002110">
    <property type="entry name" value="Ankyrin_rpt"/>
</dbReference>
<dbReference type="Proteomes" id="UP000011086">
    <property type="component" value="Unassembled WGS sequence"/>
</dbReference>
<dbReference type="AlphaFoldDB" id="A0AA97NV07"/>
<dbReference type="GO" id="GO:0033309">
    <property type="term" value="C:SBF transcription complex"/>
    <property type="evidence" value="ECO:0007669"/>
    <property type="project" value="TreeGrafter"/>
</dbReference>
<dbReference type="GO" id="GO:0030435">
    <property type="term" value="P:sporulation resulting in formation of a cellular spore"/>
    <property type="evidence" value="ECO:0007669"/>
    <property type="project" value="UniProtKB-KW"/>
</dbReference>
<feature type="region of interest" description="Disordered" evidence="8">
    <location>
        <begin position="766"/>
        <end position="796"/>
    </location>
</feature>
<sequence length="796" mass="88300">MVGKSRVPQAIDRTSLKIRDPIPPKQQTQITCIAFPQSFDHHHHWRPPLPPERHPRAKPDIIVSPAGYPDPFRLRPPPGQTMVKAAAAAASAPTGPGIYSATYSGIPVYEYQFGVDLKEHVMRRRVDDWINATHILKAAGFDKPARTRILEREVQKDQHEKVQGGYGKYQGTWIPLEAGEALAHRNNIFDRLRPIFEFSPGPDSPPPAPRHTSKPKQPKKPAVPRFNNKARAVAKQAPPPPLHYQPSLHPQDAYENGEMLVDEDDTPDNLTVASASYMAEDDRPDLSHFSTGHRKRKREEPTESMIEQQHRIYGDELLDYFLLSRNQPTPAMRPEPPVNFRPNFPIDADQHTALHWAASMGDVDIIKQLFQFNAQPDSRNVRGETPLMRAVTFTNCYDKQTFPVVLKELFHTINIRDLSGCTAIHHAAILKGGRVHSPTCSRYYLDNILNRLQETQHDPNFVQQLLDAQDNDGNTAVHLAAQRGSSKCIRALLGRGASTDITNNEGMIAADLIKELNASKKLRSVPQRSSSPFAPESARRQVSFRDALAGDVGAMTIGAANSHSNKMTASLKSEAALTVQNRITPLVFEKFHDLARSYEDEFTIKDEAEREATRILSNAQAEHTSLTNKLAELGSQLLPPEQAFGIDGELETATGKVKAVVCTLNRLHVEGLVERELDASMNGDSNGNTNSIEERLALANELRYLLGEQQMAETEYIEALSMVGTGEKIDQYRRLLRNCLGPLAENLDDNLEELVAIMEEEVSDGMVNSTADGPSSVTNGLVGGETMDLAPPTSAL</sequence>
<dbReference type="PANTHER" id="PTHR43828">
    <property type="entry name" value="ASPARAGINASE"/>
    <property type="match status" value="1"/>
</dbReference>
<dbReference type="InterPro" id="IPR051642">
    <property type="entry name" value="SWI6-like"/>
</dbReference>
<evidence type="ECO:0000313" key="10">
    <source>
        <dbReference type="EMBL" id="ELQ36861.1"/>
    </source>
</evidence>
<dbReference type="Gene3D" id="3.10.260.10">
    <property type="entry name" value="Transcription regulator HTH, APSES-type DNA-binding domain"/>
    <property type="match status" value="1"/>
</dbReference>